<dbReference type="STRING" id="98765.A0A2R6PYY2"/>
<evidence type="ECO:0000313" key="4">
    <source>
        <dbReference type="EMBL" id="PSR99041.1"/>
    </source>
</evidence>
<gene>
    <name evidence="4" type="ORF">PHLCEN_2v4198</name>
</gene>
<dbReference type="Gene3D" id="3.30.160.60">
    <property type="entry name" value="Classic Zinc Finger"/>
    <property type="match status" value="1"/>
</dbReference>
<dbReference type="SMART" id="SM00355">
    <property type="entry name" value="ZnF_C2H2"/>
    <property type="match status" value="2"/>
</dbReference>
<dbReference type="OrthoDB" id="8922241at2759"/>
<sequence length="273" mass="29664">MDPFNQQQNQNSRSLSSTTDPSQYTQYQHPSSSQMAASYPPSSHLSQTGGVYQPIPANATHAYQQQQQQQQMSAHAYSMSQSGPYPGATVYPGSAHHHATGSRSASTPSGQAYSAHGTMSPPHPSLQQQANTQYVGQHQQAMYPAPGYGYVQHPQSGAVMPPNSRPPPSPASSQVFQTDHLGRRVSASSGHRSASPPSPGIERFLCHKCDKSFSRAHDRKRHYETQHSSHPPLHKCPFCKKEFSRADSLKRHLDNGCEKDPSFTGGSSLTAAS</sequence>
<evidence type="ECO:0000259" key="3">
    <source>
        <dbReference type="PROSITE" id="PS50157"/>
    </source>
</evidence>
<feature type="compositionally biased region" description="Low complexity" evidence="2">
    <location>
        <begin position="1"/>
        <end position="17"/>
    </location>
</feature>
<keyword evidence="1" id="KW-0862">Zinc</keyword>
<dbReference type="AlphaFoldDB" id="A0A2R6PYY2"/>
<proteinExistence type="predicted"/>
<feature type="region of interest" description="Disordered" evidence="2">
    <location>
        <begin position="183"/>
        <end position="202"/>
    </location>
</feature>
<feature type="compositionally biased region" description="Polar residues" evidence="2">
    <location>
        <begin position="101"/>
        <end position="112"/>
    </location>
</feature>
<evidence type="ECO:0000256" key="1">
    <source>
        <dbReference type="PROSITE-ProRule" id="PRU00042"/>
    </source>
</evidence>
<feature type="region of interest" description="Disordered" evidence="2">
    <location>
        <begin position="1"/>
        <end position="175"/>
    </location>
</feature>
<keyword evidence="5" id="KW-1185">Reference proteome</keyword>
<feature type="compositionally biased region" description="Polar residues" evidence="2">
    <location>
        <begin position="125"/>
        <end position="140"/>
    </location>
</feature>
<dbReference type="Pfam" id="PF00096">
    <property type="entry name" value="zf-C2H2"/>
    <property type="match status" value="2"/>
</dbReference>
<dbReference type="InterPro" id="IPR036236">
    <property type="entry name" value="Znf_C2H2_sf"/>
</dbReference>
<reference evidence="4 5" key="1">
    <citation type="submission" date="2018-02" db="EMBL/GenBank/DDBJ databases">
        <title>Genome sequence of the basidiomycete white-rot fungus Phlebia centrifuga.</title>
        <authorList>
            <person name="Granchi Z."/>
            <person name="Peng M."/>
            <person name="de Vries R.P."/>
            <person name="Hilden K."/>
            <person name="Makela M.R."/>
            <person name="Grigoriev I."/>
            <person name="Riley R."/>
        </authorList>
    </citation>
    <scope>NUCLEOTIDE SEQUENCE [LARGE SCALE GENOMIC DNA]</scope>
    <source>
        <strain evidence="4 5">FBCC195</strain>
    </source>
</reference>
<keyword evidence="1" id="KW-0863">Zinc-finger</keyword>
<evidence type="ECO:0000313" key="5">
    <source>
        <dbReference type="Proteomes" id="UP000186601"/>
    </source>
</evidence>
<feature type="compositionally biased region" description="Polar residues" evidence="2">
    <location>
        <begin position="18"/>
        <end position="50"/>
    </location>
</feature>
<feature type="domain" description="C2H2-type" evidence="3">
    <location>
        <begin position="234"/>
        <end position="261"/>
    </location>
</feature>
<feature type="domain" description="C2H2-type" evidence="3">
    <location>
        <begin position="204"/>
        <end position="232"/>
    </location>
</feature>
<dbReference type="Proteomes" id="UP000186601">
    <property type="component" value="Unassembled WGS sequence"/>
</dbReference>
<dbReference type="GO" id="GO:0008270">
    <property type="term" value="F:zinc ion binding"/>
    <property type="evidence" value="ECO:0007669"/>
    <property type="project" value="UniProtKB-KW"/>
</dbReference>
<name>A0A2R6PYY2_9APHY</name>
<feature type="compositionally biased region" description="Basic and acidic residues" evidence="2">
    <location>
        <begin position="252"/>
        <end position="261"/>
    </location>
</feature>
<accession>A0A2R6PYY2</accession>
<feature type="compositionally biased region" description="Low complexity" evidence="2">
    <location>
        <begin position="61"/>
        <end position="82"/>
    </location>
</feature>
<feature type="region of interest" description="Disordered" evidence="2">
    <location>
        <begin position="252"/>
        <end position="273"/>
    </location>
</feature>
<dbReference type="PROSITE" id="PS00028">
    <property type="entry name" value="ZINC_FINGER_C2H2_1"/>
    <property type="match status" value="1"/>
</dbReference>
<evidence type="ECO:0000256" key="2">
    <source>
        <dbReference type="SAM" id="MobiDB-lite"/>
    </source>
</evidence>
<dbReference type="EMBL" id="MLYV02000426">
    <property type="protein sequence ID" value="PSR99041.1"/>
    <property type="molecule type" value="Genomic_DNA"/>
</dbReference>
<dbReference type="SUPFAM" id="SSF57667">
    <property type="entry name" value="beta-beta-alpha zinc fingers"/>
    <property type="match status" value="1"/>
</dbReference>
<keyword evidence="1" id="KW-0479">Metal-binding</keyword>
<dbReference type="PROSITE" id="PS50157">
    <property type="entry name" value="ZINC_FINGER_C2H2_2"/>
    <property type="match status" value="2"/>
</dbReference>
<comment type="caution">
    <text evidence="4">The sequence shown here is derived from an EMBL/GenBank/DDBJ whole genome shotgun (WGS) entry which is preliminary data.</text>
</comment>
<organism evidence="4 5">
    <name type="scientific">Hermanssonia centrifuga</name>
    <dbReference type="NCBI Taxonomy" id="98765"/>
    <lineage>
        <taxon>Eukaryota</taxon>
        <taxon>Fungi</taxon>
        <taxon>Dikarya</taxon>
        <taxon>Basidiomycota</taxon>
        <taxon>Agaricomycotina</taxon>
        <taxon>Agaricomycetes</taxon>
        <taxon>Polyporales</taxon>
        <taxon>Meruliaceae</taxon>
        <taxon>Hermanssonia</taxon>
    </lineage>
</organism>
<dbReference type="InterPro" id="IPR013087">
    <property type="entry name" value="Znf_C2H2_type"/>
</dbReference>
<protein>
    <recommendedName>
        <fullName evidence="3">C2H2-type domain-containing protein</fullName>
    </recommendedName>
</protein>
<feature type="compositionally biased region" description="Polar residues" evidence="2">
    <location>
        <begin position="264"/>
        <end position="273"/>
    </location>
</feature>